<evidence type="ECO:0000313" key="4">
    <source>
        <dbReference type="EMBL" id="SHI76295.1"/>
    </source>
</evidence>
<name>A0A1M6DSZ8_9FLAO</name>
<feature type="domain" description="Secretion system C-terminal sorting" evidence="3">
    <location>
        <begin position="253"/>
        <end position="317"/>
    </location>
</feature>
<dbReference type="Pfam" id="PF18962">
    <property type="entry name" value="Por_Secre_tail"/>
    <property type="match status" value="1"/>
</dbReference>
<dbReference type="OrthoDB" id="1288696at2"/>
<accession>A0A1M6DSZ8</accession>
<reference evidence="4 5" key="1">
    <citation type="submission" date="2016-11" db="EMBL/GenBank/DDBJ databases">
        <authorList>
            <person name="Jaros S."/>
            <person name="Januszkiewicz K."/>
            <person name="Wedrychowicz H."/>
        </authorList>
    </citation>
    <scope>NUCLEOTIDE SEQUENCE [LARGE SCALE GENOMIC DNA]</scope>
    <source>
        <strain evidence="4 5">DSM 25479</strain>
    </source>
</reference>
<dbReference type="Proteomes" id="UP000184335">
    <property type="component" value="Unassembled WGS sequence"/>
</dbReference>
<dbReference type="EMBL" id="FQYI01000004">
    <property type="protein sequence ID" value="SHI76295.1"/>
    <property type="molecule type" value="Genomic_DNA"/>
</dbReference>
<evidence type="ECO:0000256" key="2">
    <source>
        <dbReference type="SAM" id="SignalP"/>
    </source>
</evidence>
<evidence type="ECO:0000256" key="1">
    <source>
        <dbReference type="ARBA" id="ARBA00022729"/>
    </source>
</evidence>
<proteinExistence type="predicted"/>
<feature type="chain" id="PRO_5012816281" evidence="2">
    <location>
        <begin position="20"/>
        <end position="319"/>
    </location>
</feature>
<sequence>MKKLLFSTLALFTALSLNAQLKPQKFSGKEIKTHLSRDTNPNLVYIQQADWQNGSGSFVTEDNKGFFSADDFTLSETKEIKNIEFLGYQVEDNLAESFLGAQLYIYEDNGGKPAGVPGNGVQPVLTLKLEKNSPKLAIEKVEDLVYDFVVDTSGFVAEANKTYWVLFAPKVKMKSLYDTTSMWNWFFSPDFKSADAMFVDADNYYGANLTNWYSLYAAYGSELGENLKGLCMALYDYNYLSAENLKLSKDVNIYPNPAVSEFTVKAGDFVKAEILDMTGRLIKTSTSKTTDISSLSKGIYNVRIELKDGRLVLKKLIKN</sequence>
<keyword evidence="1 2" id="KW-0732">Signal</keyword>
<dbReference type="InterPro" id="IPR026444">
    <property type="entry name" value="Secre_tail"/>
</dbReference>
<feature type="signal peptide" evidence="2">
    <location>
        <begin position="1"/>
        <end position="19"/>
    </location>
</feature>
<dbReference type="NCBIfam" id="TIGR04183">
    <property type="entry name" value="Por_Secre_tail"/>
    <property type="match status" value="1"/>
</dbReference>
<gene>
    <name evidence="4" type="ORF">SAMN05443429_10485</name>
</gene>
<evidence type="ECO:0000313" key="5">
    <source>
        <dbReference type="Proteomes" id="UP000184335"/>
    </source>
</evidence>
<evidence type="ECO:0000259" key="3">
    <source>
        <dbReference type="Pfam" id="PF18962"/>
    </source>
</evidence>
<dbReference type="AlphaFoldDB" id="A0A1M6DSZ8"/>
<organism evidence="4 5">
    <name type="scientific">Cruoricaptor ignavus</name>
    <dbReference type="NCBI Taxonomy" id="1118202"/>
    <lineage>
        <taxon>Bacteria</taxon>
        <taxon>Pseudomonadati</taxon>
        <taxon>Bacteroidota</taxon>
        <taxon>Flavobacteriia</taxon>
        <taxon>Flavobacteriales</taxon>
        <taxon>Weeksellaceae</taxon>
        <taxon>Cruoricaptor</taxon>
    </lineage>
</organism>
<protein>
    <submittedName>
        <fullName evidence="4">Por secretion system C-terminal sorting domain-containing protein</fullName>
    </submittedName>
</protein>
<dbReference type="STRING" id="1118202.SAMN05443429_10485"/>
<dbReference type="RefSeq" id="WP_073179114.1">
    <property type="nucleotide sequence ID" value="NZ_FQYI01000004.1"/>
</dbReference>
<keyword evidence="5" id="KW-1185">Reference proteome</keyword>